<protein>
    <submittedName>
        <fullName evidence="1">Uncharacterized protein</fullName>
    </submittedName>
</protein>
<feature type="non-terminal residue" evidence="1">
    <location>
        <position position="1"/>
    </location>
</feature>
<evidence type="ECO:0000313" key="2">
    <source>
        <dbReference type="Proteomes" id="UP000006247"/>
    </source>
</evidence>
<comment type="caution">
    <text evidence="1">The sequence shown here is derived from an EMBL/GenBank/DDBJ whole genome shotgun (WGS) entry which is preliminary data.</text>
</comment>
<sequence>NLVSESRQKQVRCHVLSDFPLVGVDGFSKQLNKLFEKIYSLLPKTHSNAMNIIINLTV</sequence>
<dbReference type="HOGENOM" id="CLU_2966135_0_0_11"/>
<gene>
    <name evidence="1" type="ORF">CORMATOL_01157</name>
</gene>
<proteinExistence type="predicted"/>
<name>C0E2F2_9CORY</name>
<dbReference type="EMBL" id="ACEB01000018">
    <property type="protein sequence ID" value="EEG27354.1"/>
    <property type="molecule type" value="Genomic_DNA"/>
</dbReference>
<reference evidence="1 2" key="1">
    <citation type="submission" date="2009-01" db="EMBL/GenBank/DDBJ databases">
        <authorList>
            <person name="Fulton L."/>
            <person name="Clifton S."/>
            <person name="Chinwalla A.T."/>
            <person name="Mitreva M."/>
            <person name="Sodergren E."/>
            <person name="Weinstock G."/>
            <person name="Clifton S."/>
            <person name="Dooling D.J."/>
            <person name="Fulton B."/>
            <person name="Minx P."/>
            <person name="Pepin K.H."/>
            <person name="Johnson M."/>
            <person name="Bhonagiri V."/>
            <person name="Nash W.E."/>
            <person name="Mardis E.R."/>
            <person name="Wilson R.K."/>
        </authorList>
    </citation>
    <scope>NUCLEOTIDE SEQUENCE [LARGE SCALE GENOMIC DNA]</scope>
    <source>
        <strain evidence="1 2">ATCC 33806</strain>
    </source>
</reference>
<dbReference type="AlphaFoldDB" id="C0E2F2"/>
<dbReference type="Proteomes" id="UP000006247">
    <property type="component" value="Unassembled WGS sequence"/>
</dbReference>
<evidence type="ECO:0000313" key="1">
    <source>
        <dbReference type="EMBL" id="EEG27354.1"/>
    </source>
</evidence>
<accession>C0E2F2</accession>
<organism evidence="1 2">
    <name type="scientific">Corynebacterium matruchotii ATCC 33806</name>
    <dbReference type="NCBI Taxonomy" id="566549"/>
    <lineage>
        <taxon>Bacteria</taxon>
        <taxon>Bacillati</taxon>
        <taxon>Actinomycetota</taxon>
        <taxon>Actinomycetes</taxon>
        <taxon>Mycobacteriales</taxon>
        <taxon>Corynebacteriaceae</taxon>
        <taxon>Corynebacterium</taxon>
    </lineage>
</organism>